<evidence type="ECO:0000313" key="2">
    <source>
        <dbReference type="EMBL" id="KAG7523941.1"/>
    </source>
</evidence>
<protein>
    <submittedName>
        <fullName evidence="2">Uncharacterized protein</fullName>
    </submittedName>
</protein>
<reference evidence="2 3" key="1">
    <citation type="journal article" date="2021" name="Sci. Rep.">
        <title>Chromosome anchoring in Senegalese sole (Solea senegalensis) reveals sex-associated markers and genome rearrangements in flatfish.</title>
        <authorList>
            <person name="Guerrero-Cozar I."/>
            <person name="Gomez-Garrido J."/>
            <person name="Berbel C."/>
            <person name="Martinez-Blanch J.F."/>
            <person name="Alioto T."/>
            <person name="Claros M.G."/>
            <person name="Gagnaire P.A."/>
            <person name="Manchado M."/>
        </authorList>
    </citation>
    <scope>NUCLEOTIDE SEQUENCE [LARGE SCALE GENOMIC DNA]</scope>
    <source>
        <strain evidence="2">Sse05_10M</strain>
    </source>
</reference>
<dbReference type="Proteomes" id="UP000693946">
    <property type="component" value="Linkage Group LG1"/>
</dbReference>
<feature type="region of interest" description="Disordered" evidence="1">
    <location>
        <begin position="42"/>
        <end position="72"/>
    </location>
</feature>
<gene>
    <name evidence="2" type="ORF">JOB18_004822</name>
</gene>
<comment type="caution">
    <text evidence="2">The sequence shown here is derived from an EMBL/GenBank/DDBJ whole genome shotgun (WGS) entry which is preliminary data.</text>
</comment>
<dbReference type="AlphaFoldDB" id="A0AAV6T3J5"/>
<feature type="compositionally biased region" description="Polar residues" evidence="1">
    <location>
        <begin position="48"/>
        <end position="72"/>
    </location>
</feature>
<name>A0AAV6T3J5_SOLSE</name>
<proteinExistence type="predicted"/>
<accession>A0AAV6T3J5</accession>
<evidence type="ECO:0000256" key="1">
    <source>
        <dbReference type="SAM" id="MobiDB-lite"/>
    </source>
</evidence>
<keyword evidence="3" id="KW-1185">Reference proteome</keyword>
<organism evidence="2 3">
    <name type="scientific">Solea senegalensis</name>
    <name type="common">Senegalese sole</name>
    <dbReference type="NCBI Taxonomy" id="28829"/>
    <lineage>
        <taxon>Eukaryota</taxon>
        <taxon>Metazoa</taxon>
        <taxon>Chordata</taxon>
        <taxon>Craniata</taxon>
        <taxon>Vertebrata</taxon>
        <taxon>Euteleostomi</taxon>
        <taxon>Actinopterygii</taxon>
        <taxon>Neopterygii</taxon>
        <taxon>Teleostei</taxon>
        <taxon>Neoteleostei</taxon>
        <taxon>Acanthomorphata</taxon>
        <taxon>Carangaria</taxon>
        <taxon>Pleuronectiformes</taxon>
        <taxon>Pleuronectoidei</taxon>
        <taxon>Soleidae</taxon>
        <taxon>Solea</taxon>
    </lineage>
</organism>
<evidence type="ECO:0000313" key="3">
    <source>
        <dbReference type="Proteomes" id="UP000693946"/>
    </source>
</evidence>
<dbReference type="EMBL" id="JAGKHQ010000001">
    <property type="protein sequence ID" value="KAG7523941.1"/>
    <property type="molecule type" value="Genomic_DNA"/>
</dbReference>
<sequence>MVNSRIRDWFVLISHCLQDEAAEVDSYGRKVPLSPEKIPVVFDDKVDSNQGVESSQQQSKGKPTSEVSSPQR</sequence>